<keyword evidence="1" id="KW-0812">Transmembrane</keyword>
<evidence type="ECO:0000313" key="2">
    <source>
        <dbReference type="EMBL" id="CAB4576525.1"/>
    </source>
</evidence>
<feature type="transmembrane region" description="Helical" evidence="1">
    <location>
        <begin position="83"/>
        <end position="101"/>
    </location>
</feature>
<name>A0A6J6EMD5_9ZZZZ</name>
<keyword evidence="1" id="KW-1133">Transmembrane helix</keyword>
<proteinExistence type="predicted"/>
<reference evidence="2" key="1">
    <citation type="submission" date="2020-05" db="EMBL/GenBank/DDBJ databases">
        <authorList>
            <person name="Chiriac C."/>
            <person name="Salcher M."/>
            <person name="Ghai R."/>
            <person name="Kavagutti S V."/>
        </authorList>
    </citation>
    <scope>NUCLEOTIDE SEQUENCE</scope>
</reference>
<feature type="transmembrane region" description="Helical" evidence="1">
    <location>
        <begin position="54"/>
        <end position="71"/>
    </location>
</feature>
<dbReference type="AlphaFoldDB" id="A0A6J6EMD5"/>
<gene>
    <name evidence="2" type="ORF">UFOPK1747_00284</name>
</gene>
<accession>A0A6J6EMD5</accession>
<feature type="transmembrane region" description="Helical" evidence="1">
    <location>
        <begin position="30"/>
        <end position="49"/>
    </location>
</feature>
<evidence type="ECO:0000256" key="1">
    <source>
        <dbReference type="SAM" id="Phobius"/>
    </source>
</evidence>
<feature type="transmembrane region" description="Helical" evidence="1">
    <location>
        <begin position="7"/>
        <end position="24"/>
    </location>
</feature>
<protein>
    <submittedName>
        <fullName evidence="2">Unannotated protein</fullName>
    </submittedName>
</protein>
<organism evidence="2">
    <name type="scientific">freshwater metagenome</name>
    <dbReference type="NCBI Taxonomy" id="449393"/>
    <lineage>
        <taxon>unclassified sequences</taxon>
        <taxon>metagenomes</taxon>
        <taxon>ecological metagenomes</taxon>
    </lineage>
</organism>
<sequence>MRYLNSILFGAFLGFTATLLHNAWQPAGLIASLVVTYLGIKLLGIKYYYKRFKLLCAISWLAVVLRGSTVGLGDELLIYGNTYGNLFLLLGFITLVLAVLLPRVPKSNFARQDYL</sequence>
<keyword evidence="1" id="KW-0472">Membrane</keyword>
<dbReference type="EMBL" id="CAEZTV010000024">
    <property type="protein sequence ID" value="CAB4576525.1"/>
    <property type="molecule type" value="Genomic_DNA"/>
</dbReference>